<reference evidence="1" key="1">
    <citation type="submission" date="2021-01" db="EMBL/GenBank/DDBJ databases">
        <authorList>
            <person name="Corre E."/>
            <person name="Pelletier E."/>
            <person name="Niang G."/>
            <person name="Scheremetjew M."/>
            <person name="Finn R."/>
            <person name="Kale V."/>
            <person name="Holt S."/>
            <person name="Cochrane G."/>
            <person name="Meng A."/>
            <person name="Brown T."/>
            <person name="Cohen L."/>
        </authorList>
    </citation>
    <scope>NUCLEOTIDE SEQUENCE</scope>
    <source>
        <strain evidence="1">CCMP826</strain>
    </source>
</reference>
<proteinExistence type="predicted"/>
<sequence length="103" mass="11377">MDSNFLGDGKPGLAHVLTQIEEKTGDTLKSKCNMELSLTSTKKNSSSSSSSLTENEIDSFIALAPIDNFEPGKVQGPDYYYWMNKHVDWEAEGYIGYTADKST</sequence>
<gene>
    <name evidence="1" type="ORF">HTAM1171_LOCUS5143</name>
</gene>
<accession>A0A7S2MKH4</accession>
<dbReference type="AlphaFoldDB" id="A0A7S2MKH4"/>
<evidence type="ECO:0000313" key="1">
    <source>
        <dbReference type="EMBL" id="CAD9488660.1"/>
    </source>
</evidence>
<name>A0A7S2MKH4_9STRA</name>
<organism evidence="1">
    <name type="scientific">Helicotheca tamesis</name>
    <dbReference type="NCBI Taxonomy" id="374047"/>
    <lineage>
        <taxon>Eukaryota</taxon>
        <taxon>Sar</taxon>
        <taxon>Stramenopiles</taxon>
        <taxon>Ochrophyta</taxon>
        <taxon>Bacillariophyta</taxon>
        <taxon>Mediophyceae</taxon>
        <taxon>Lithodesmiophycidae</taxon>
        <taxon>Lithodesmiales</taxon>
        <taxon>Lithodesmiaceae</taxon>
        <taxon>Helicotheca</taxon>
    </lineage>
</organism>
<dbReference type="EMBL" id="HBGV01008314">
    <property type="protein sequence ID" value="CAD9488660.1"/>
    <property type="molecule type" value="Transcribed_RNA"/>
</dbReference>
<protein>
    <submittedName>
        <fullName evidence="1">Uncharacterized protein</fullName>
    </submittedName>
</protein>